<evidence type="ECO:0000256" key="1">
    <source>
        <dbReference type="ARBA" id="ARBA00004141"/>
    </source>
</evidence>
<feature type="transmembrane region" description="Helical" evidence="8">
    <location>
        <begin position="758"/>
        <end position="780"/>
    </location>
</feature>
<sequence length="865" mass="91336">MTEGGGHADRGILIPNGFPLTVWLGSMRYVFAPGRDALVGYGNKFDIRLDGPAPFDTFDRPTPELALRFAGNRWVAIDQSRNGMFVDGARLATVDIRDGLTITVGDPHHGTPLRFQVTAAAGARSLPADPPRGPGHPPPRPARAEPAPPQPVPPSKPTESVTQQLPTASATQRIATPPPAPSTFERATRPIRLAPLGAPAAPPPMPPHPPAPPSPPRPPSQSSPTPPTPELPAASAPAASEGEEQPKSRGLVERMIDATRKLLPGRAETDSASASASASDSDSGSSTGTGTGELPSTNRLPLKPGARTIGVAAYQLGLTVDGHELISDVSFTTRPGSLIAVVGPSRARNSSLAGLLARTRPLSDGVLTVDGHDVAAEPESMRSRIGVVTRDNRVHPRLTVEQALSYAARMRLPPDTSADNRRRVVNQVLDEVELTAQRATRVAKLTPDERRCAAIAIELITRPSLLVVDEPSAGLNPAQEMHVLAMLRRQADLGCVVVVASMPLAHLNMCDQVLLLTPAGTLAFAGPPVQIESTMGTASWPDIFARVSADPQAAHQSFQNRLRASVSPTPPSVLEPERRPAELTFGAQVRLILRRQVRVFLASRLYFVFLALLPFALGALTLLIPGDSGLDRPPPGSGNPHEAVEILAALNFAAVLMGTALTVRDLVSERQIFRREQAVGLSASAYLIGKIIMFGLVAAVQAAILTAIVLLIKGQPVHGAALLPNPGVEIYASVAATTIVSAIIGLTLSTLGSSLREVLPLVVPVILASLLFAGGLVPLVGTWGFDQIAWFVPAHWGFAATASTVDLHRVDVLATHNEVWAHYAGWWAFDIGMLVTFGVVAAGLARYRLRAPGVPADHGIAHSRS</sequence>
<dbReference type="Proteomes" id="UP000011157">
    <property type="component" value="Chromosome"/>
</dbReference>
<evidence type="ECO:0000256" key="4">
    <source>
        <dbReference type="ARBA" id="ARBA00022692"/>
    </source>
</evidence>
<keyword evidence="11" id="KW-0547">Nucleotide-binding</keyword>
<gene>
    <name evidence="11" type="primary">cysA1</name>
    <name evidence="11" type="ordered locus">MULP_03871</name>
</gene>
<proteinExistence type="predicted"/>
<feature type="domain" description="ABC transporter" evidence="10">
    <location>
        <begin position="306"/>
        <end position="543"/>
    </location>
</feature>
<feature type="compositionally biased region" description="Low complexity" evidence="7">
    <location>
        <begin position="270"/>
        <end position="288"/>
    </location>
</feature>
<evidence type="ECO:0000256" key="8">
    <source>
        <dbReference type="SAM" id="Phobius"/>
    </source>
</evidence>
<dbReference type="HOGENOM" id="CLU_012042_1_0_11"/>
<dbReference type="PANTHER" id="PTHR48041:SF139">
    <property type="entry name" value="PROTEIN SCARLET"/>
    <property type="match status" value="1"/>
</dbReference>
<dbReference type="SUPFAM" id="SSF52540">
    <property type="entry name" value="P-loop containing nucleoside triphosphate hydrolases"/>
    <property type="match status" value="1"/>
</dbReference>
<organism evidence="11 12">
    <name type="scientific">Mycobacterium liflandii (strain 128FXT)</name>
    <dbReference type="NCBI Taxonomy" id="459424"/>
    <lineage>
        <taxon>Bacteria</taxon>
        <taxon>Bacillati</taxon>
        <taxon>Actinomycetota</taxon>
        <taxon>Actinomycetes</taxon>
        <taxon>Mycobacteriales</taxon>
        <taxon>Mycobacteriaceae</taxon>
        <taxon>Mycobacterium</taxon>
        <taxon>Mycobacterium ulcerans group</taxon>
    </lineage>
</organism>
<evidence type="ECO:0000313" key="11">
    <source>
        <dbReference type="EMBL" id="AGC63490.1"/>
    </source>
</evidence>
<dbReference type="InterPro" id="IPR003439">
    <property type="entry name" value="ABC_transporter-like_ATP-bd"/>
</dbReference>
<feature type="region of interest" description="Disordered" evidence="7">
    <location>
        <begin position="124"/>
        <end position="303"/>
    </location>
</feature>
<feature type="transmembrane region" description="Helical" evidence="8">
    <location>
        <begin position="824"/>
        <end position="845"/>
    </location>
</feature>
<evidence type="ECO:0000256" key="5">
    <source>
        <dbReference type="ARBA" id="ARBA00022989"/>
    </source>
</evidence>
<evidence type="ECO:0000259" key="9">
    <source>
        <dbReference type="PROSITE" id="PS50006"/>
    </source>
</evidence>
<feature type="domain" description="FHA" evidence="9">
    <location>
        <begin position="37"/>
        <end position="91"/>
    </location>
</feature>
<evidence type="ECO:0000259" key="10">
    <source>
        <dbReference type="PROSITE" id="PS50893"/>
    </source>
</evidence>
<feature type="transmembrane region" description="Helical" evidence="8">
    <location>
        <begin position="687"/>
        <end position="710"/>
    </location>
</feature>
<dbReference type="Pfam" id="PF00005">
    <property type="entry name" value="ABC_tran"/>
    <property type="match status" value="1"/>
</dbReference>
<keyword evidence="11" id="KW-0067">ATP-binding</keyword>
<keyword evidence="6 8" id="KW-0472">Membrane</keyword>
<evidence type="ECO:0000313" key="12">
    <source>
        <dbReference type="Proteomes" id="UP000011157"/>
    </source>
</evidence>
<dbReference type="PANTHER" id="PTHR48041">
    <property type="entry name" value="ABC TRANSPORTER G FAMILY MEMBER 28"/>
    <property type="match status" value="1"/>
</dbReference>
<dbReference type="SUPFAM" id="SSF49879">
    <property type="entry name" value="SMAD/FHA domain"/>
    <property type="match status" value="1"/>
</dbReference>
<dbReference type="InterPro" id="IPR050352">
    <property type="entry name" value="ABCG_transporters"/>
</dbReference>
<dbReference type="InterPro" id="IPR000253">
    <property type="entry name" value="FHA_dom"/>
</dbReference>
<dbReference type="Pfam" id="PF01061">
    <property type="entry name" value="ABC2_membrane"/>
    <property type="match status" value="1"/>
</dbReference>
<dbReference type="InterPro" id="IPR027417">
    <property type="entry name" value="P-loop_NTPase"/>
</dbReference>
<feature type="transmembrane region" description="Helical" evidence="8">
    <location>
        <begin position="605"/>
        <end position="626"/>
    </location>
</feature>
<feature type="transmembrane region" description="Helical" evidence="8">
    <location>
        <begin position="646"/>
        <end position="667"/>
    </location>
</feature>
<dbReference type="PROSITE" id="PS50893">
    <property type="entry name" value="ABC_TRANSPORTER_2"/>
    <property type="match status" value="1"/>
</dbReference>
<feature type="compositionally biased region" description="Polar residues" evidence="7">
    <location>
        <begin position="158"/>
        <end position="174"/>
    </location>
</feature>
<evidence type="ECO:0000256" key="2">
    <source>
        <dbReference type="ARBA" id="ARBA00022448"/>
    </source>
</evidence>
<keyword evidence="2" id="KW-0813">Transport</keyword>
<feature type="compositionally biased region" description="Low complexity" evidence="7">
    <location>
        <begin position="231"/>
        <end position="240"/>
    </location>
</feature>
<keyword evidence="4 8" id="KW-0812">Transmembrane</keyword>
<keyword evidence="5 8" id="KW-1133">Transmembrane helix</keyword>
<accession>L7VA94</accession>
<feature type="compositionally biased region" description="Pro residues" evidence="7">
    <location>
        <begin position="128"/>
        <end position="156"/>
    </location>
</feature>
<evidence type="ECO:0000256" key="6">
    <source>
        <dbReference type="ARBA" id="ARBA00023136"/>
    </source>
</evidence>
<dbReference type="InterPro" id="IPR008984">
    <property type="entry name" value="SMAD_FHA_dom_sf"/>
</dbReference>
<dbReference type="GO" id="GO:0005524">
    <property type="term" value="F:ATP binding"/>
    <property type="evidence" value="ECO:0007669"/>
    <property type="project" value="UniProtKB-KW"/>
</dbReference>
<dbReference type="GO" id="GO:0016887">
    <property type="term" value="F:ATP hydrolysis activity"/>
    <property type="evidence" value="ECO:0007669"/>
    <property type="project" value="InterPro"/>
</dbReference>
<evidence type="ECO:0000256" key="7">
    <source>
        <dbReference type="SAM" id="MobiDB-lite"/>
    </source>
</evidence>
<feature type="transmembrane region" description="Helical" evidence="8">
    <location>
        <begin position="730"/>
        <end position="751"/>
    </location>
</feature>
<dbReference type="EMBL" id="CP003899">
    <property type="protein sequence ID" value="AGC63490.1"/>
    <property type="molecule type" value="Genomic_DNA"/>
</dbReference>
<dbReference type="GO" id="GO:0016020">
    <property type="term" value="C:membrane"/>
    <property type="evidence" value="ECO:0007669"/>
    <property type="project" value="UniProtKB-SubCell"/>
</dbReference>
<feature type="compositionally biased region" description="Basic and acidic residues" evidence="7">
    <location>
        <begin position="244"/>
        <end position="260"/>
    </location>
</feature>
<dbReference type="PROSITE" id="PS50006">
    <property type="entry name" value="FHA_DOMAIN"/>
    <property type="match status" value="1"/>
</dbReference>
<comment type="subcellular location">
    <subcellularLocation>
        <location evidence="1">Membrane</location>
        <topology evidence="1">Multi-pass membrane protein</topology>
    </subcellularLocation>
</comment>
<dbReference type="InterPro" id="IPR013525">
    <property type="entry name" value="ABC2_TM"/>
</dbReference>
<dbReference type="PATRIC" id="fig|459424.11.peg.3985"/>
<evidence type="ECO:0000256" key="3">
    <source>
        <dbReference type="ARBA" id="ARBA00022553"/>
    </source>
</evidence>
<feature type="compositionally biased region" description="Pro residues" evidence="7">
    <location>
        <begin position="200"/>
        <end position="230"/>
    </location>
</feature>
<dbReference type="AlphaFoldDB" id="L7VA94"/>
<name>L7VA94_MYCL1</name>
<protein>
    <submittedName>
        <fullName evidence="11">Conserved transmembrane ATP-binding protein ABC transporter</fullName>
    </submittedName>
</protein>
<reference evidence="11 12" key="1">
    <citation type="journal article" date="2013" name="J. Bacteriol.">
        <title>Complete Genome Sequence of the Frog Pathogen Mycobacterium ulcerans Ecovar Liflandii.</title>
        <authorList>
            <person name="Tobias N.J."/>
            <person name="Doig K.D."/>
            <person name="Medema M.H."/>
            <person name="Chen H."/>
            <person name="Haring V."/>
            <person name="Moore R."/>
            <person name="Seemann T."/>
            <person name="Stinear T.P."/>
        </authorList>
    </citation>
    <scope>NUCLEOTIDE SEQUENCE [LARGE SCALE GENOMIC DNA]</scope>
    <source>
        <strain evidence="11 12">128FXT</strain>
    </source>
</reference>
<keyword evidence="3" id="KW-0597">Phosphoprotein</keyword>
<keyword evidence="12" id="KW-1185">Reference proteome</keyword>
<dbReference type="Gene3D" id="3.40.50.300">
    <property type="entry name" value="P-loop containing nucleotide triphosphate hydrolases"/>
    <property type="match status" value="1"/>
</dbReference>
<dbReference type="GO" id="GO:0140359">
    <property type="term" value="F:ABC-type transporter activity"/>
    <property type="evidence" value="ECO:0007669"/>
    <property type="project" value="InterPro"/>
</dbReference>
<dbReference type="KEGG" id="mli:MULP_03871"/>